<comment type="caution">
    <text evidence="1">The sequence shown here is derived from an EMBL/GenBank/DDBJ whole genome shotgun (WGS) entry which is preliminary data.</text>
</comment>
<keyword evidence="2" id="KW-1185">Reference proteome</keyword>
<dbReference type="Proteomes" id="UP001279734">
    <property type="component" value="Unassembled WGS sequence"/>
</dbReference>
<protein>
    <submittedName>
        <fullName evidence="1">Uncharacterized protein</fullName>
    </submittedName>
</protein>
<evidence type="ECO:0000313" key="1">
    <source>
        <dbReference type="EMBL" id="GMH16180.1"/>
    </source>
</evidence>
<gene>
    <name evidence="1" type="ORF">Nepgr_018021</name>
</gene>
<sequence length="70" mass="7629">MRVCAMAAKESGFPQLDCHGPERYLCVPELMKFTDAIFALLLLCFILRRLKAGGTDCFGVSASSLLPSDC</sequence>
<evidence type="ECO:0000313" key="2">
    <source>
        <dbReference type="Proteomes" id="UP001279734"/>
    </source>
</evidence>
<accession>A0AAD3SSJ1</accession>
<proteinExistence type="predicted"/>
<dbReference type="EMBL" id="BSYO01000016">
    <property type="protein sequence ID" value="GMH16180.1"/>
    <property type="molecule type" value="Genomic_DNA"/>
</dbReference>
<name>A0AAD3SSJ1_NEPGR</name>
<organism evidence="1 2">
    <name type="scientific">Nepenthes gracilis</name>
    <name type="common">Slender pitcher plant</name>
    <dbReference type="NCBI Taxonomy" id="150966"/>
    <lineage>
        <taxon>Eukaryota</taxon>
        <taxon>Viridiplantae</taxon>
        <taxon>Streptophyta</taxon>
        <taxon>Embryophyta</taxon>
        <taxon>Tracheophyta</taxon>
        <taxon>Spermatophyta</taxon>
        <taxon>Magnoliopsida</taxon>
        <taxon>eudicotyledons</taxon>
        <taxon>Gunneridae</taxon>
        <taxon>Pentapetalae</taxon>
        <taxon>Caryophyllales</taxon>
        <taxon>Nepenthaceae</taxon>
        <taxon>Nepenthes</taxon>
    </lineage>
</organism>
<dbReference type="AlphaFoldDB" id="A0AAD3SSJ1"/>
<reference evidence="1" key="1">
    <citation type="submission" date="2023-05" db="EMBL/GenBank/DDBJ databases">
        <title>Nepenthes gracilis genome sequencing.</title>
        <authorList>
            <person name="Fukushima K."/>
        </authorList>
    </citation>
    <scope>NUCLEOTIDE SEQUENCE</scope>
    <source>
        <strain evidence="1">SING2019-196</strain>
    </source>
</reference>